<evidence type="ECO:0000256" key="1">
    <source>
        <dbReference type="ARBA" id="ARBA00004141"/>
    </source>
</evidence>
<evidence type="ECO:0000313" key="8">
    <source>
        <dbReference type="Proteomes" id="UP001314263"/>
    </source>
</evidence>
<dbReference type="EMBL" id="CAUYUE010000010">
    <property type="protein sequence ID" value="CAK0784417.1"/>
    <property type="molecule type" value="Genomic_DNA"/>
</dbReference>
<evidence type="ECO:0000256" key="2">
    <source>
        <dbReference type="ARBA" id="ARBA00006665"/>
    </source>
</evidence>
<keyword evidence="8" id="KW-1185">Reference proteome</keyword>
<feature type="transmembrane region" description="Helical" evidence="6">
    <location>
        <begin position="226"/>
        <end position="247"/>
    </location>
</feature>
<keyword evidence="5 6" id="KW-0472">Membrane</keyword>
<evidence type="ECO:0000256" key="6">
    <source>
        <dbReference type="SAM" id="Phobius"/>
    </source>
</evidence>
<dbReference type="GO" id="GO:0016020">
    <property type="term" value="C:membrane"/>
    <property type="evidence" value="ECO:0007669"/>
    <property type="project" value="UniProtKB-SubCell"/>
</dbReference>
<organism evidence="7 8">
    <name type="scientific">Coccomyxa viridis</name>
    <dbReference type="NCBI Taxonomy" id="1274662"/>
    <lineage>
        <taxon>Eukaryota</taxon>
        <taxon>Viridiplantae</taxon>
        <taxon>Chlorophyta</taxon>
        <taxon>core chlorophytes</taxon>
        <taxon>Trebouxiophyceae</taxon>
        <taxon>Trebouxiophyceae incertae sedis</taxon>
        <taxon>Coccomyxaceae</taxon>
        <taxon>Coccomyxa</taxon>
    </lineage>
</organism>
<evidence type="ECO:0000256" key="4">
    <source>
        <dbReference type="ARBA" id="ARBA00022989"/>
    </source>
</evidence>
<name>A0AAV1ICH0_9CHLO</name>
<protein>
    <recommendedName>
        <fullName evidence="9">Serine incorporator</fullName>
    </recommendedName>
</protein>
<feature type="transmembrane region" description="Helical" evidence="6">
    <location>
        <begin position="267"/>
        <end position="288"/>
    </location>
</feature>
<dbReference type="AlphaFoldDB" id="A0AAV1ICH0"/>
<reference evidence="7 8" key="1">
    <citation type="submission" date="2023-10" db="EMBL/GenBank/DDBJ databases">
        <authorList>
            <person name="Maclean D."/>
            <person name="Macfadyen A."/>
        </authorList>
    </citation>
    <scope>NUCLEOTIDE SEQUENCE [LARGE SCALE GENOMIC DNA]</scope>
</reference>
<comment type="similarity">
    <text evidence="2">Belongs to the TDE1 family.</text>
</comment>
<comment type="subcellular location">
    <subcellularLocation>
        <location evidence="1">Membrane</location>
        <topology evidence="1">Multi-pass membrane protein</topology>
    </subcellularLocation>
</comment>
<proteinExistence type="inferred from homology"/>
<comment type="caution">
    <text evidence="7">The sequence shown here is derived from an EMBL/GenBank/DDBJ whole genome shotgun (WGS) entry which is preliminary data.</text>
</comment>
<evidence type="ECO:0000256" key="3">
    <source>
        <dbReference type="ARBA" id="ARBA00022692"/>
    </source>
</evidence>
<dbReference type="Proteomes" id="UP001314263">
    <property type="component" value="Unassembled WGS sequence"/>
</dbReference>
<sequence>MVSCFTASYDASKFFYFGFFAFTAVLTWILRDYAAAPLSHVGPMRSCLSIQDASLQADCAAKQVVLRMSFGNFIFFAAHFLCLLGVSRKEDHRRHLHTGLLPLQLAVWIGTLVAMFAIPSYVFDTYGQIARVLAGIFLVIQIILLLGFIYIMNDFLISKDQLSHRIALVGASTCMLAGGLVILGFMYHYYAPYASCSLNIFFITWTLIMALFFTGLSVSPWRAKGAGLLTAAIVFIYTAVVLFNALSSEPEDDACIRLTGVSGGLQIFFFFFGLVIIGVGVMTSSLEGSSFQVGNGDAGDGGLPYRPDWFHLIFMLASAYIAMIFTSWSLAGASRRLTNSRDWPSAWVKICSQWLCVLLYTWTLIAPTLLKDRAF</sequence>
<gene>
    <name evidence="7" type="ORF">CVIRNUC_007621</name>
</gene>
<feature type="transmembrane region" description="Helical" evidence="6">
    <location>
        <begin position="70"/>
        <end position="87"/>
    </location>
</feature>
<feature type="transmembrane region" description="Helical" evidence="6">
    <location>
        <begin position="12"/>
        <end position="30"/>
    </location>
</feature>
<evidence type="ECO:0008006" key="9">
    <source>
        <dbReference type="Google" id="ProtNLM"/>
    </source>
</evidence>
<keyword evidence="3 6" id="KW-0812">Transmembrane</keyword>
<feature type="transmembrane region" description="Helical" evidence="6">
    <location>
        <begin position="309"/>
        <end position="331"/>
    </location>
</feature>
<evidence type="ECO:0000313" key="7">
    <source>
        <dbReference type="EMBL" id="CAK0784417.1"/>
    </source>
</evidence>
<dbReference type="PANTHER" id="PTHR10383:SF9">
    <property type="entry name" value="SERINE INCORPORATOR, ISOFORM F"/>
    <property type="match status" value="1"/>
</dbReference>
<dbReference type="InterPro" id="IPR005016">
    <property type="entry name" value="TDE1/TMS"/>
</dbReference>
<feature type="transmembrane region" description="Helical" evidence="6">
    <location>
        <begin position="165"/>
        <end position="186"/>
    </location>
</feature>
<feature type="transmembrane region" description="Helical" evidence="6">
    <location>
        <begin position="346"/>
        <end position="370"/>
    </location>
</feature>
<dbReference type="PANTHER" id="PTHR10383">
    <property type="entry name" value="SERINE INCORPORATOR"/>
    <property type="match status" value="1"/>
</dbReference>
<feature type="transmembrane region" description="Helical" evidence="6">
    <location>
        <begin position="99"/>
        <end position="123"/>
    </location>
</feature>
<keyword evidence="4 6" id="KW-1133">Transmembrane helix</keyword>
<feature type="transmembrane region" description="Helical" evidence="6">
    <location>
        <begin position="192"/>
        <end position="214"/>
    </location>
</feature>
<accession>A0AAV1ICH0</accession>
<dbReference type="Pfam" id="PF03348">
    <property type="entry name" value="Serinc"/>
    <property type="match status" value="2"/>
</dbReference>
<evidence type="ECO:0000256" key="5">
    <source>
        <dbReference type="ARBA" id="ARBA00023136"/>
    </source>
</evidence>
<feature type="transmembrane region" description="Helical" evidence="6">
    <location>
        <begin position="129"/>
        <end position="153"/>
    </location>
</feature>